<accession>A0A0C2INM8</accession>
<name>A0A0C2INM8_THEKT</name>
<keyword evidence="3" id="KW-1185">Reference proteome</keyword>
<dbReference type="Proteomes" id="UP000031668">
    <property type="component" value="Unassembled WGS sequence"/>
</dbReference>
<proteinExistence type="predicted"/>
<sequence>MQIRSPSPRWSGCDRLDDVSSEDNTPKVPRQHLRSPFRKSFKMKLQTGKCPALKMSPLKLLIGVDEGVIAIKRLWIELKRTVYDLEDAEHLLLFKAQGHKFN</sequence>
<reference evidence="2 3" key="1">
    <citation type="journal article" date="2014" name="Genome Biol. Evol.">
        <title>The genome of the myxosporean Thelohanellus kitauei shows adaptations to nutrient acquisition within its fish host.</title>
        <authorList>
            <person name="Yang Y."/>
            <person name="Xiong J."/>
            <person name="Zhou Z."/>
            <person name="Huo F."/>
            <person name="Miao W."/>
            <person name="Ran C."/>
            <person name="Liu Y."/>
            <person name="Zhang J."/>
            <person name="Feng J."/>
            <person name="Wang M."/>
            <person name="Wang M."/>
            <person name="Wang L."/>
            <person name="Yao B."/>
        </authorList>
    </citation>
    <scope>NUCLEOTIDE SEQUENCE [LARGE SCALE GENOMIC DNA]</scope>
    <source>
        <strain evidence="2">Wuqing</strain>
    </source>
</reference>
<feature type="region of interest" description="Disordered" evidence="1">
    <location>
        <begin position="1"/>
        <end position="33"/>
    </location>
</feature>
<evidence type="ECO:0000256" key="1">
    <source>
        <dbReference type="SAM" id="MobiDB-lite"/>
    </source>
</evidence>
<comment type="caution">
    <text evidence="2">The sequence shown here is derived from an EMBL/GenBank/DDBJ whole genome shotgun (WGS) entry which is preliminary data.</text>
</comment>
<evidence type="ECO:0000313" key="2">
    <source>
        <dbReference type="EMBL" id="KII67094.1"/>
    </source>
</evidence>
<evidence type="ECO:0000313" key="3">
    <source>
        <dbReference type="Proteomes" id="UP000031668"/>
    </source>
</evidence>
<gene>
    <name evidence="2" type="ORF">RF11_00449</name>
</gene>
<organism evidence="2 3">
    <name type="scientific">Thelohanellus kitauei</name>
    <name type="common">Myxosporean</name>
    <dbReference type="NCBI Taxonomy" id="669202"/>
    <lineage>
        <taxon>Eukaryota</taxon>
        <taxon>Metazoa</taxon>
        <taxon>Cnidaria</taxon>
        <taxon>Myxozoa</taxon>
        <taxon>Myxosporea</taxon>
        <taxon>Bivalvulida</taxon>
        <taxon>Platysporina</taxon>
        <taxon>Myxobolidae</taxon>
        <taxon>Thelohanellus</taxon>
    </lineage>
</organism>
<dbReference type="AlphaFoldDB" id="A0A0C2INM8"/>
<dbReference type="EMBL" id="JWZT01003307">
    <property type="protein sequence ID" value="KII67094.1"/>
    <property type="molecule type" value="Genomic_DNA"/>
</dbReference>
<protein>
    <submittedName>
        <fullName evidence="2">Uncharacterized protein</fullName>
    </submittedName>
</protein>